<gene>
    <name evidence="10" type="ORF">APZ42_022336</name>
</gene>
<dbReference type="InterPro" id="IPR000225">
    <property type="entry name" value="Armadillo"/>
</dbReference>
<dbReference type="OrthoDB" id="448649at2759"/>
<sequence>MYKLFVFSICVFHVYAVLDANEGPLSLDPKMNRPEEKKFIPTKEWQVVAEGQAIPPGLHVRIDMQTGKKEAKLLEEGNDGGNSNSALISTETSVDDSIEEVKPELDYSEIKEALKKIKNDAKETSEGNVGKGFRTYDQIKEEMMELEQSIKTEYEIVKELVAKYLSTKDDLERQLILSDLEFYVHQYDNAQDFVKMGGFSEVVLPALNSTKKDLRSSAAFLLGSACQSNPKAQIAAMERGILPHLIRLISFDPNPDVRNRALYAISSIIRHFPLAQKEFINHGGMTAFADIFLTSSADSLKLQLKIVTLLGDIILEKDMAAQRLKDFTRSELSESANEAEKAMLAEKLRQYEAAGIEKVLVEQNFCRLLPRLLTSIGNVDDKQTRREDLSFIQGRPLREEHDVVEKVVQAMLILARSCRTDFQSVRNQIQTLGERYQELKNVEQAQMSSRTSDADKDSIDLYYSKIHDMCQQLWTQLQKDEL</sequence>
<evidence type="ECO:0000313" key="11">
    <source>
        <dbReference type="Proteomes" id="UP000076858"/>
    </source>
</evidence>
<keyword evidence="11" id="KW-1185">Reference proteome</keyword>
<name>A0A0P5TFK5_9CRUS</name>
<keyword evidence="5" id="KW-0732">Signal</keyword>
<keyword evidence="4" id="KW-0813">Transport</keyword>
<evidence type="ECO:0000256" key="2">
    <source>
        <dbReference type="ARBA" id="ARBA00010588"/>
    </source>
</evidence>
<comment type="caution">
    <text evidence="10">The sequence shown here is derived from an EMBL/GenBank/DDBJ whole genome shotgun (WGS) entry which is preliminary data.</text>
</comment>
<comment type="similarity">
    <text evidence="2">Belongs to the SIL1 family.</text>
</comment>
<dbReference type="GO" id="GO:0015031">
    <property type="term" value="P:protein transport"/>
    <property type="evidence" value="ECO:0007669"/>
    <property type="project" value="UniProtKB-KW"/>
</dbReference>
<dbReference type="SUPFAM" id="SSF48371">
    <property type="entry name" value="ARM repeat"/>
    <property type="match status" value="1"/>
</dbReference>
<organism evidence="10 11">
    <name type="scientific">Daphnia magna</name>
    <dbReference type="NCBI Taxonomy" id="35525"/>
    <lineage>
        <taxon>Eukaryota</taxon>
        <taxon>Metazoa</taxon>
        <taxon>Ecdysozoa</taxon>
        <taxon>Arthropoda</taxon>
        <taxon>Crustacea</taxon>
        <taxon>Branchiopoda</taxon>
        <taxon>Diplostraca</taxon>
        <taxon>Cladocera</taxon>
        <taxon>Anomopoda</taxon>
        <taxon>Daphniidae</taxon>
        <taxon>Daphnia</taxon>
    </lineage>
</organism>
<keyword evidence="7" id="KW-0653">Protein transport</keyword>
<dbReference type="EMBL" id="LRGB01001361">
    <property type="protein sequence ID" value="KZS12250.1"/>
    <property type="molecule type" value="Genomic_DNA"/>
</dbReference>
<keyword evidence="9" id="KW-0325">Glycoprotein</keyword>
<evidence type="ECO:0000256" key="3">
    <source>
        <dbReference type="ARBA" id="ARBA00015352"/>
    </source>
</evidence>
<comment type="subcellular location">
    <subcellularLocation>
        <location evidence="1">Endoplasmic reticulum lumen</location>
    </subcellularLocation>
</comment>
<dbReference type="STRING" id="35525.A0A0P5TFK5"/>
<keyword evidence="8" id="KW-0811">Translocation</keyword>
<proteinExistence type="inferred from homology"/>
<dbReference type="Pfam" id="PF13513">
    <property type="entry name" value="HEAT_EZ"/>
    <property type="match status" value="1"/>
</dbReference>
<evidence type="ECO:0000256" key="8">
    <source>
        <dbReference type="ARBA" id="ARBA00023010"/>
    </source>
</evidence>
<dbReference type="InterPro" id="IPR016024">
    <property type="entry name" value="ARM-type_fold"/>
</dbReference>
<evidence type="ECO:0000256" key="6">
    <source>
        <dbReference type="ARBA" id="ARBA00022824"/>
    </source>
</evidence>
<accession>A0A0P5TFK5</accession>
<dbReference type="Proteomes" id="UP000076858">
    <property type="component" value="Unassembled WGS sequence"/>
</dbReference>
<dbReference type="PANTHER" id="PTHR19316">
    <property type="entry name" value="PROTEIN FOLDING REGULATOR"/>
    <property type="match status" value="1"/>
</dbReference>
<protein>
    <recommendedName>
        <fullName evidence="3">Nucleotide exchange factor SIL1</fullName>
    </recommendedName>
</protein>
<evidence type="ECO:0000256" key="9">
    <source>
        <dbReference type="ARBA" id="ARBA00023180"/>
    </source>
</evidence>
<dbReference type="SMART" id="SM00185">
    <property type="entry name" value="ARM"/>
    <property type="match status" value="2"/>
</dbReference>
<dbReference type="GO" id="GO:0005788">
    <property type="term" value="C:endoplasmic reticulum lumen"/>
    <property type="evidence" value="ECO:0007669"/>
    <property type="project" value="UniProtKB-SubCell"/>
</dbReference>
<dbReference type="InterPro" id="IPR011989">
    <property type="entry name" value="ARM-like"/>
</dbReference>
<evidence type="ECO:0000256" key="4">
    <source>
        <dbReference type="ARBA" id="ARBA00022448"/>
    </source>
</evidence>
<evidence type="ECO:0000256" key="7">
    <source>
        <dbReference type="ARBA" id="ARBA00022927"/>
    </source>
</evidence>
<dbReference type="PANTHER" id="PTHR19316:SF35">
    <property type="entry name" value="NUCLEOTIDE EXCHANGE FACTOR SIL1"/>
    <property type="match status" value="1"/>
</dbReference>
<reference evidence="10 11" key="1">
    <citation type="submission" date="2016-03" db="EMBL/GenBank/DDBJ databases">
        <title>EvidentialGene: Evidence-directed Construction of Genes on Genomes.</title>
        <authorList>
            <person name="Gilbert D.G."/>
            <person name="Choi J.-H."/>
            <person name="Mockaitis K."/>
            <person name="Colbourne J."/>
            <person name="Pfrender M."/>
        </authorList>
    </citation>
    <scope>NUCLEOTIDE SEQUENCE [LARGE SCALE GENOMIC DNA]</scope>
    <source>
        <strain evidence="10 11">Xinb3</strain>
        <tissue evidence="10">Complete organism</tissue>
    </source>
</reference>
<dbReference type="InterPro" id="IPR050693">
    <property type="entry name" value="Hsp70_NEF-Inhibitors"/>
</dbReference>
<dbReference type="AlphaFoldDB" id="A0A0P5TFK5"/>
<dbReference type="Gene3D" id="1.25.10.10">
    <property type="entry name" value="Leucine-rich Repeat Variant"/>
    <property type="match status" value="1"/>
</dbReference>
<evidence type="ECO:0000313" key="10">
    <source>
        <dbReference type="EMBL" id="KZS12250.1"/>
    </source>
</evidence>
<keyword evidence="6" id="KW-0256">Endoplasmic reticulum</keyword>
<evidence type="ECO:0000256" key="5">
    <source>
        <dbReference type="ARBA" id="ARBA00022729"/>
    </source>
</evidence>
<dbReference type="GO" id="GO:0000774">
    <property type="term" value="F:adenyl-nucleotide exchange factor activity"/>
    <property type="evidence" value="ECO:0007669"/>
    <property type="project" value="TreeGrafter"/>
</dbReference>
<evidence type="ECO:0000256" key="1">
    <source>
        <dbReference type="ARBA" id="ARBA00004319"/>
    </source>
</evidence>